<reference evidence="2" key="1">
    <citation type="journal article" date="2014" name="Int. J. Syst. Evol. Microbiol.">
        <title>Complete genome sequence of Corynebacterium casei LMG S-19264T (=DSM 44701T), isolated from a smear-ripened cheese.</title>
        <authorList>
            <consortium name="US DOE Joint Genome Institute (JGI-PGF)"/>
            <person name="Walter F."/>
            <person name="Albersmeier A."/>
            <person name="Kalinowski J."/>
            <person name="Ruckert C."/>
        </authorList>
    </citation>
    <scope>NUCLEOTIDE SEQUENCE</scope>
    <source>
        <strain evidence="2">JCM 4234</strain>
    </source>
</reference>
<dbReference type="InterPro" id="IPR012349">
    <property type="entry name" value="Split_barrel_FMN-bd"/>
</dbReference>
<keyword evidence="1" id="KW-0472">Membrane</keyword>
<dbReference type="InterPro" id="IPR004378">
    <property type="entry name" value="F420H2_quin_Rdtase"/>
</dbReference>
<feature type="transmembrane region" description="Helical" evidence="1">
    <location>
        <begin position="21"/>
        <end position="39"/>
    </location>
</feature>
<keyword evidence="1" id="KW-1133">Transmembrane helix</keyword>
<evidence type="ECO:0000256" key="1">
    <source>
        <dbReference type="SAM" id="Phobius"/>
    </source>
</evidence>
<comment type="caution">
    <text evidence="2">The sequence shown here is derived from an EMBL/GenBank/DDBJ whole genome shotgun (WGS) entry which is preliminary data.</text>
</comment>
<reference evidence="2" key="2">
    <citation type="submission" date="2020-09" db="EMBL/GenBank/DDBJ databases">
        <authorList>
            <person name="Sun Q."/>
            <person name="Ohkuma M."/>
        </authorList>
    </citation>
    <scope>NUCLEOTIDE SEQUENCE</scope>
    <source>
        <strain evidence="2">JCM 4234</strain>
    </source>
</reference>
<dbReference type="Gene3D" id="2.30.110.10">
    <property type="entry name" value="Electron Transport, Fmn-binding Protein, Chain A"/>
    <property type="match status" value="1"/>
</dbReference>
<evidence type="ECO:0000313" key="3">
    <source>
        <dbReference type="Proteomes" id="UP000653493"/>
    </source>
</evidence>
<dbReference type="GO" id="GO:0016491">
    <property type="term" value="F:oxidoreductase activity"/>
    <property type="evidence" value="ECO:0007669"/>
    <property type="project" value="InterPro"/>
</dbReference>
<gene>
    <name evidence="2" type="ORF">GCM10010238_15190</name>
</gene>
<dbReference type="Pfam" id="PF04075">
    <property type="entry name" value="F420H2_quin_red"/>
    <property type="match status" value="1"/>
</dbReference>
<dbReference type="NCBIfam" id="TIGR00026">
    <property type="entry name" value="hi_GC_TIGR00026"/>
    <property type="match status" value="1"/>
</dbReference>
<proteinExistence type="predicted"/>
<evidence type="ECO:0000313" key="2">
    <source>
        <dbReference type="EMBL" id="GGS27414.1"/>
    </source>
</evidence>
<evidence type="ECO:0008006" key="4">
    <source>
        <dbReference type="Google" id="ProtNLM"/>
    </source>
</evidence>
<organism evidence="2 3">
    <name type="scientific">Streptomyces griseoviridis</name>
    <dbReference type="NCBI Taxonomy" id="45398"/>
    <lineage>
        <taxon>Bacteria</taxon>
        <taxon>Bacillati</taxon>
        <taxon>Actinomycetota</taxon>
        <taxon>Actinomycetes</taxon>
        <taxon>Kitasatosporales</taxon>
        <taxon>Streptomycetaceae</taxon>
        <taxon>Streptomyces</taxon>
    </lineage>
</organism>
<accession>A0A918GBP8</accession>
<dbReference type="Proteomes" id="UP000653493">
    <property type="component" value="Unassembled WGS sequence"/>
</dbReference>
<dbReference type="EMBL" id="BMSL01000002">
    <property type="protein sequence ID" value="GGS27414.1"/>
    <property type="molecule type" value="Genomic_DNA"/>
</dbReference>
<keyword evidence="3" id="KW-1185">Reference proteome</keyword>
<keyword evidence="1" id="KW-0812">Transmembrane</keyword>
<dbReference type="AlphaFoldDB" id="A0A918GBP8"/>
<protein>
    <recommendedName>
        <fullName evidence="4">Nitroreductase family deazaflavin-dependent oxidoreductase</fullName>
    </recommendedName>
</protein>
<name>A0A918GBP8_STRGD</name>
<sequence>MARTGTASRRARTGSRGRWRLGGRLSVLLFRAGLGHLLGRRRLLLHHTGRVSGRHRQAVLDVVACDPTGPSWTVAAGRGTRADWYRNLRRRPKTVVQSGNRHHAVTARFLTAEAGARMMVEYARRRPATARRLCDRLGLRVDGSEGAYRAAGRAIAFVRLDAD</sequence>